<comment type="caution">
    <text evidence="2">The sequence shown here is derived from an EMBL/GenBank/DDBJ whole genome shotgun (WGS) entry which is preliminary data.</text>
</comment>
<dbReference type="RefSeq" id="WP_311807360.1">
    <property type="nucleotide sequence ID" value="NZ_JARPXM010000013.1"/>
</dbReference>
<accession>A0AAW8SZW9</accession>
<name>A0AAW8SZW9_9ENTE</name>
<dbReference type="PRINTS" id="PR00111">
    <property type="entry name" value="ABHYDROLASE"/>
</dbReference>
<dbReference type="EMBL" id="JARPXM010000013">
    <property type="protein sequence ID" value="MDT2538991.1"/>
    <property type="molecule type" value="Genomic_DNA"/>
</dbReference>
<dbReference type="PANTHER" id="PTHR43798:SF33">
    <property type="entry name" value="HYDROLASE, PUTATIVE (AFU_ORTHOLOGUE AFUA_2G14860)-RELATED"/>
    <property type="match status" value="1"/>
</dbReference>
<dbReference type="InterPro" id="IPR029058">
    <property type="entry name" value="AB_hydrolase_fold"/>
</dbReference>
<dbReference type="InterPro" id="IPR050266">
    <property type="entry name" value="AB_hydrolase_sf"/>
</dbReference>
<dbReference type="InterPro" id="IPR000073">
    <property type="entry name" value="AB_hydrolase_1"/>
</dbReference>
<feature type="domain" description="AB hydrolase-1" evidence="1">
    <location>
        <begin position="57"/>
        <end position="284"/>
    </location>
</feature>
<gene>
    <name evidence="2" type="ORF">P7D78_12715</name>
</gene>
<protein>
    <submittedName>
        <fullName evidence="2">Alpha/beta hydrolase</fullName>
    </submittedName>
</protein>
<evidence type="ECO:0000313" key="3">
    <source>
        <dbReference type="Proteomes" id="UP001249240"/>
    </source>
</evidence>
<proteinExistence type="predicted"/>
<dbReference type="SUPFAM" id="SSF53474">
    <property type="entry name" value="alpha/beta-Hydrolases"/>
    <property type="match status" value="1"/>
</dbReference>
<dbReference type="PANTHER" id="PTHR43798">
    <property type="entry name" value="MONOACYLGLYCEROL LIPASE"/>
    <property type="match status" value="1"/>
</dbReference>
<reference evidence="2" key="1">
    <citation type="submission" date="2023-03" db="EMBL/GenBank/DDBJ databases">
        <authorList>
            <person name="Shen W."/>
            <person name="Cai J."/>
        </authorList>
    </citation>
    <scope>NUCLEOTIDE SEQUENCE</scope>
    <source>
        <strain evidence="2">B646-2</strain>
    </source>
</reference>
<evidence type="ECO:0000313" key="2">
    <source>
        <dbReference type="EMBL" id="MDT2538991.1"/>
    </source>
</evidence>
<evidence type="ECO:0000259" key="1">
    <source>
        <dbReference type="Pfam" id="PF00561"/>
    </source>
</evidence>
<dbReference type="GO" id="GO:0016787">
    <property type="term" value="F:hydrolase activity"/>
    <property type="evidence" value="ECO:0007669"/>
    <property type="project" value="UniProtKB-KW"/>
</dbReference>
<dbReference type="AlphaFoldDB" id="A0AAW8SZW9"/>
<dbReference type="Proteomes" id="UP001249240">
    <property type="component" value="Unassembled WGS sequence"/>
</dbReference>
<organism evidence="2 3">
    <name type="scientific">Enterococcus raffinosus</name>
    <dbReference type="NCBI Taxonomy" id="71452"/>
    <lineage>
        <taxon>Bacteria</taxon>
        <taxon>Bacillati</taxon>
        <taxon>Bacillota</taxon>
        <taxon>Bacilli</taxon>
        <taxon>Lactobacillales</taxon>
        <taxon>Enterococcaceae</taxon>
        <taxon>Enterococcus</taxon>
    </lineage>
</organism>
<keyword evidence="2" id="KW-0378">Hydrolase</keyword>
<dbReference type="Gene3D" id="3.40.50.1820">
    <property type="entry name" value="alpha/beta hydrolase"/>
    <property type="match status" value="1"/>
</dbReference>
<dbReference type="Pfam" id="PF00561">
    <property type="entry name" value="Abhydrolase_1"/>
    <property type="match status" value="1"/>
</dbReference>
<dbReference type="GO" id="GO:0016020">
    <property type="term" value="C:membrane"/>
    <property type="evidence" value="ECO:0007669"/>
    <property type="project" value="TreeGrafter"/>
</dbReference>
<sequence>MWIYVLVLIILVLLVFEGYQFQRDIKAAYDRLDQYQVKSLTTSFGKMNYLDEGSGEAVLIAHGIFGGYDQGMISLRQVVGDRQRKISPSRFGYIGSALSSDPTPENQAKAFIELMDYLGIEKCFILGTSAGGAVTLRMALDYPERVKGIILLSSGAPDKKRTVKEVQEMGLQGPPPFIVNDFILWFAMKHFGFVFNKMMGTTVKTNELFETMLPATPRRQGVKADTERTNTDMTLNYDNYPLEDIQVPILVCHAKDDPMADYESIEKMLQRVKAETAICETGGHTIDGNGDFIDQAIRTFIEKRK</sequence>